<dbReference type="SUPFAM" id="SSF53474">
    <property type="entry name" value="alpha/beta-Hydrolases"/>
    <property type="match status" value="1"/>
</dbReference>
<dbReference type="EC" id="3.1.1.24" evidence="2"/>
<protein>
    <submittedName>
        <fullName evidence="2">3-oxoadipate enol-lactonase 2</fullName>
        <ecNumber evidence="2">3.1.1.24</ecNumber>
    </submittedName>
</protein>
<dbReference type="GO" id="GO:0047570">
    <property type="term" value="F:3-oxoadipate enol-lactonase activity"/>
    <property type="evidence" value="ECO:0007669"/>
    <property type="project" value="UniProtKB-EC"/>
</dbReference>
<feature type="domain" description="AB hydrolase-1" evidence="1">
    <location>
        <begin position="39"/>
        <end position="263"/>
    </location>
</feature>
<dbReference type="Proteomes" id="UP000255082">
    <property type="component" value="Unassembled WGS sequence"/>
</dbReference>
<accession>A0A378WYJ4</accession>
<dbReference type="PANTHER" id="PTHR43194">
    <property type="entry name" value="HYDROLASE ALPHA/BETA FOLD FAMILY"/>
    <property type="match status" value="1"/>
</dbReference>
<dbReference type="InterPro" id="IPR029058">
    <property type="entry name" value="AB_hydrolase_fold"/>
</dbReference>
<proteinExistence type="predicted"/>
<dbReference type="Pfam" id="PF12697">
    <property type="entry name" value="Abhydrolase_6"/>
    <property type="match status" value="1"/>
</dbReference>
<dbReference type="EMBL" id="UGRU01000001">
    <property type="protein sequence ID" value="SUA45665.1"/>
    <property type="molecule type" value="Genomic_DNA"/>
</dbReference>
<reference evidence="2 3" key="1">
    <citation type="submission" date="2018-06" db="EMBL/GenBank/DDBJ databases">
        <authorList>
            <consortium name="Pathogen Informatics"/>
            <person name="Doyle S."/>
        </authorList>
    </citation>
    <scope>NUCLEOTIDE SEQUENCE [LARGE SCALE GENOMIC DNA]</scope>
    <source>
        <strain evidence="2 3">NCTC13184</strain>
    </source>
</reference>
<dbReference type="OrthoDB" id="3249793at2"/>
<evidence type="ECO:0000313" key="3">
    <source>
        <dbReference type="Proteomes" id="UP000255082"/>
    </source>
</evidence>
<dbReference type="InterPro" id="IPR000073">
    <property type="entry name" value="AB_hydrolase_1"/>
</dbReference>
<dbReference type="AlphaFoldDB" id="A0A378WYJ4"/>
<evidence type="ECO:0000259" key="1">
    <source>
        <dbReference type="Pfam" id="PF12697"/>
    </source>
</evidence>
<sequence>MSVDSSAAFSGPSTVRVEGPAGAIFTYPSSDSLPSRGAVVFVHPINTSGRVWDGVRGGIRMPSLALDLRGHGSSTLSGPFSIDDWVADVQAAMDEHGVRSAHFVGGSAGGMISAALATEEPERVLSIAAFGSTLGTGLGSVVIEEMVRELEVAGSAAYFAKITPEVLGPAYRSPAVLRRALDAIGIRPVPVVSDILRSAFGADIRDRAPQVGCPVLAVAGTLDPTCPVEMSVEFAEATGGAHQTIEGAGHLPMLEVPDQVVRALNAFWGTATELTEPQ</sequence>
<name>A0A378WYJ4_9NOCA</name>
<dbReference type="InterPro" id="IPR050228">
    <property type="entry name" value="Carboxylesterase_BioH"/>
</dbReference>
<dbReference type="PANTHER" id="PTHR43194:SF5">
    <property type="entry name" value="PIMELOYL-[ACYL-CARRIER PROTEIN] METHYL ESTER ESTERASE"/>
    <property type="match status" value="1"/>
</dbReference>
<gene>
    <name evidence="2" type="primary">catD_3</name>
    <name evidence="2" type="ORF">NCTC13184_04189</name>
</gene>
<dbReference type="PRINTS" id="PR00111">
    <property type="entry name" value="ABHYDROLASE"/>
</dbReference>
<dbReference type="Gene3D" id="3.40.50.1820">
    <property type="entry name" value="alpha/beta hydrolase"/>
    <property type="match status" value="1"/>
</dbReference>
<evidence type="ECO:0000313" key="2">
    <source>
        <dbReference type="EMBL" id="SUA45665.1"/>
    </source>
</evidence>
<organism evidence="2 3">
    <name type="scientific">Nocardia africana</name>
    <dbReference type="NCBI Taxonomy" id="134964"/>
    <lineage>
        <taxon>Bacteria</taxon>
        <taxon>Bacillati</taxon>
        <taxon>Actinomycetota</taxon>
        <taxon>Actinomycetes</taxon>
        <taxon>Mycobacteriales</taxon>
        <taxon>Nocardiaceae</taxon>
        <taxon>Nocardia</taxon>
    </lineage>
</organism>
<keyword evidence="2" id="KW-0378">Hydrolase</keyword>